<dbReference type="EMBL" id="HBHQ01005047">
    <property type="protein sequence ID" value="CAD9811548.1"/>
    <property type="molecule type" value="Transcribed_RNA"/>
</dbReference>
<protein>
    <recommendedName>
        <fullName evidence="2">Protein arginine methyltransferase NDUFAF7</fullName>
    </recommendedName>
</protein>
<sequence length="121" mass="13743">MLLADFDWLPRPDILNTTGARRRRLSIEADGEPIVTCMDGLDHECYLNAPQHCDILFPTDFPKLAAFVEKHQQRVKVQNMKQSEFLRSFGPEQVQATKSWLSGYSPLVEDFGNCSVLVSSK</sequence>
<evidence type="ECO:0000313" key="1">
    <source>
        <dbReference type="EMBL" id="CAD9811548.1"/>
    </source>
</evidence>
<gene>
    <name evidence="1" type="ORF">ASEP1449_LOCUS3373</name>
</gene>
<proteinExistence type="predicted"/>
<evidence type="ECO:0008006" key="2">
    <source>
        <dbReference type="Google" id="ProtNLM"/>
    </source>
</evidence>
<organism evidence="1">
    <name type="scientific">Attheya septentrionalis</name>
    <dbReference type="NCBI Taxonomy" id="420275"/>
    <lineage>
        <taxon>Eukaryota</taxon>
        <taxon>Sar</taxon>
        <taxon>Stramenopiles</taxon>
        <taxon>Ochrophyta</taxon>
        <taxon>Bacillariophyta</taxon>
        <taxon>Coscinodiscophyceae</taxon>
        <taxon>Chaetocerotophycidae</taxon>
        <taxon>Chaetocerotales</taxon>
        <taxon>Attheyaceae</taxon>
        <taxon>Attheya</taxon>
    </lineage>
</organism>
<dbReference type="AlphaFoldDB" id="A0A7S2XJL7"/>
<accession>A0A7S2XJL7</accession>
<reference evidence="1" key="1">
    <citation type="submission" date="2021-01" db="EMBL/GenBank/DDBJ databases">
        <authorList>
            <person name="Corre E."/>
            <person name="Pelletier E."/>
            <person name="Niang G."/>
            <person name="Scheremetjew M."/>
            <person name="Finn R."/>
            <person name="Kale V."/>
            <person name="Holt S."/>
            <person name="Cochrane G."/>
            <person name="Meng A."/>
            <person name="Brown T."/>
            <person name="Cohen L."/>
        </authorList>
    </citation>
    <scope>NUCLEOTIDE SEQUENCE</scope>
    <source>
        <strain evidence="1">CCMP2084</strain>
    </source>
</reference>
<name>A0A7S2XJL7_9STRA</name>